<feature type="domain" description="Transcriptional regulator DauR-like HTH" evidence="2">
    <location>
        <begin position="137"/>
        <end position="197"/>
    </location>
</feature>
<dbReference type="Pfam" id="PF08348">
    <property type="entry name" value="PAS_6"/>
    <property type="match status" value="1"/>
</dbReference>
<comment type="caution">
    <text evidence="3">The sequence shown here is derived from an EMBL/GenBank/DDBJ whole genome shotgun (WGS) entry which is preliminary data.</text>
</comment>
<dbReference type="Proteomes" id="UP000585638">
    <property type="component" value="Unassembled WGS sequence"/>
</dbReference>
<dbReference type="PANTHER" id="PTHR35568:SF1">
    <property type="entry name" value="TRANSCRIPTIONAL REGULATOR DAUR"/>
    <property type="match status" value="1"/>
</dbReference>
<dbReference type="InterPro" id="IPR039446">
    <property type="entry name" value="DauR-like"/>
</dbReference>
<evidence type="ECO:0000313" key="3">
    <source>
        <dbReference type="EMBL" id="MBB5890030.1"/>
    </source>
</evidence>
<dbReference type="EMBL" id="JACHIR010000001">
    <property type="protein sequence ID" value="MBB5890030.1"/>
    <property type="molecule type" value="Genomic_DNA"/>
</dbReference>
<dbReference type="InterPro" id="IPR039445">
    <property type="entry name" value="DauR-like_HTH"/>
</dbReference>
<reference evidence="3 4" key="1">
    <citation type="submission" date="2020-08" db="EMBL/GenBank/DDBJ databases">
        <title>Sequencing the genomes of 1000 actinobacteria strains.</title>
        <authorList>
            <person name="Klenk H.-P."/>
        </authorList>
    </citation>
    <scope>NUCLEOTIDE SEQUENCE [LARGE SCALE GENOMIC DNA]</scope>
    <source>
        <strain evidence="3 4">DSM 43851</strain>
    </source>
</reference>
<dbReference type="PANTHER" id="PTHR35568">
    <property type="entry name" value="TRANSCRIPTIONAL REGULATOR DAUR"/>
    <property type="match status" value="1"/>
</dbReference>
<evidence type="ECO:0000313" key="4">
    <source>
        <dbReference type="Proteomes" id="UP000585638"/>
    </source>
</evidence>
<organism evidence="3 4">
    <name type="scientific">Kutzneria kofuensis</name>
    <dbReference type="NCBI Taxonomy" id="103725"/>
    <lineage>
        <taxon>Bacteria</taxon>
        <taxon>Bacillati</taxon>
        <taxon>Actinomycetota</taxon>
        <taxon>Actinomycetes</taxon>
        <taxon>Pseudonocardiales</taxon>
        <taxon>Pseudonocardiaceae</taxon>
        <taxon>Kutzneria</taxon>
    </lineage>
</organism>
<dbReference type="Pfam" id="PF13309">
    <property type="entry name" value="HTH_22"/>
    <property type="match status" value="1"/>
</dbReference>
<name>A0A7W9NEW2_9PSEU</name>
<gene>
    <name evidence="3" type="ORF">BJ998_001226</name>
</gene>
<evidence type="ECO:0000259" key="2">
    <source>
        <dbReference type="Pfam" id="PF13309"/>
    </source>
</evidence>
<feature type="domain" description="YheO-like" evidence="1">
    <location>
        <begin position="8"/>
        <end position="111"/>
    </location>
</feature>
<dbReference type="InterPro" id="IPR013559">
    <property type="entry name" value="YheO"/>
</dbReference>
<keyword evidence="4" id="KW-1185">Reference proteome</keyword>
<proteinExistence type="predicted"/>
<evidence type="ECO:0000259" key="1">
    <source>
        <dbReference type="Pfam" id="PF08348"/>
    </source>
</evidence>
<dbReference type="AlphaFoldDB" id="A0A7W9NEW2"/>
<protein>
    <submittedName>
        <fullName evidence="3">Putative transcriptional regulator YheO</fullName>
    </submittedName>
</protein>
<accession>A0A7W9NEW2</accession>
<sequence>MSTMAPRLAPVCEAIARLLSPHAEVVLHDPATDSVIAIWNPLSKRTVGDPSLLGELDALTPVNPDVYGPYPKSLPDGRRLSSVSAVIRDDEGRPEAVLCVNVDRSAFDAAARILAAFAAPVTAQPESLFARDWTEQLNETVAAFVRDRGTTLDGLSKEDRLELVAKLDSGGVFDQRRSVPTVARAMGISRSAVYQLLALTRKEPAGAAPA</sequence>